<dbReference type="Gene3D" id="3.30.70.1070">
    <property type="entry name" value="Sporulation related repeat"/>
    <property type="match status" value="1"/>
</dbReference>
<organism evidence="3 4">
    <name type="scientific">Sphingomonas astaxanthinifaciens DSM 22298</name>
    <dbReference type="NCBI Taxonomy" id="1123267"/>
    <lineage>
        <taxon>Bacteria</taxon>
        <taxon>Pseudomonadati</taxon>
        <taxon>Pseudomonadota</taxon>
        <taxon>Alphaproteobacteria</taxon>
        <taxon>Sphingomonadales</taxon>
        <taxon>Sphingomonadaceae</taxon>
        <taxon>Sphingomonas</taxon>
    </lineage>
</organism>
<dbReference type="SUPFAM" id="SSF48452">
    <property type="entry name" value="TPR-like"/>
    <property type="match status" value="1"/>
</dbReference>
<evidence type="ECO:0000313" key="4">
    <source>
        <dbReference type="Proteomes" id="UP001156703"/>
    </source>
</evidence>
<dbReference type="Pfam" id="PF14559">
    <property type="entry name" value="TPR_19"/>
    <property type="match status" value="1"/>
</dbReference>
<dbReference type="Proteomes" id="UP001156703">
    <property type="component" value="Unassembled WGS sequence"/>
</dbReference>
<reference evidence="4" key="1">
    <citation type="journal article" date="2019" name="Int. J. Syst. Evol. Microbiol.">
        <title>The Global Catalogue of Microorganisms (GCM) 10K type strain sequencing project: providing services to taxonomists for standard genome sequencing and annotation.</title>
        <authorList>
            <consortium name="The Broad Institute Genomics Platform"/>
            <consortium name="The Broad Institute Genome Sequencing Center for Infectious Disease"/>
            <person name="Wu L."/>
            <person name="Ma J."/>
        </authorList>
    </citation>
    <scope>NUCLEOTIDE SEQUENCE [LARGE SCALE GENOMIC DNA]</scope>
    <source>
        <strain evidence="4">NBRC 102146</strain>
    </source>
</reference>
<evidence type="ECO:0000256" key="1">
    <source>
        <dbReference type="SAM" id="SignalP"/>
    </source>
</evidence>
<dbReference type="RefSeq" id="WP_029942121.1">
    <property type="nucleotide sequence ID" value="NZ_BSOO01000004.1"/>
</dbReference>
<dbReference type="SUPFAM" id="SSF110997">
    <property type="entry name" value="Sporulation related repeat"/>
    <property type="match status" value="1"/>
</dbReference>
<dbReference type="InterPro" id="IPR036680">
    <property type="entry name" value="SPOR-like_sf"/>
</dbReference>
<comment type="caution">
    <text evidence="3">The sequence shown here is derived from an EMBL/GenBank/DDBJ whole genome shotgun (WGS) entry which is preliminary data.</text>
</comment>
<evidence type="ECO:0000313" key="3">
    <source>
        <dbReference type="EMBL" id="GLR46913.1"/>
    </source>
</evidence>
<dbReference type="InterPro" id="IPR011990">
    <property type="entry name" value="TPR-like_helical_dom_sf"/>
</dbReference>
<dbReference type="Gene3D" id="1.25.40.10">
    <property type="entry name" value="Tetratricopeptide repeat domain"/>
    <property type="match status" value="1"/>
</dbReference>
<protein>
    <recommendedName>
        <fullName evidence="2">SPOR domain-containing protein</fullName>
    </recommendedName>
</protein>
<feature type="signal peptide" evidence="1">
    <location>
        <begin position="1"/>
        <end position="24"/>
    </location>
</feature>
<dbReference type="PROSITE" id="PS51724">
    <property type="entry name" value="SPOR"/>
    <property type="match status" value="1"/>
</dbReference>
<dbReference type="PROSITE" id="PS51257">
    <property type="entry name" value="PROKAR_LIPOPROTEIN"/>
    <property type="match status" value="1"/>
</dbReference>
<evidence type="ECO:0000259" key="2">
    <source>
        <dbReference type="PROSITE" id="PS51724"/>
    </source>
</evidence>
<sequence>MRKPKSALLVATSIVLAVTVTGCAMGSKRTSFGGRPDTANIGVAIRAQAAIEAGDSASAIGFAERAVEKSPTDAGFRALLGNAYLSAGRFRSAEAAYGDALAMMPGLSGVPLKLALAQAAQGKGDAALATLETYAQAIDPADAGLAMALAGRPGSAVETLDQAARMPGADARVRQNLALAYALAGDWVRARSVAAQDLPADQLDARMAEWMKVAQPGQTGAQVAMLIGVTPAASDAGQPVRLALKGNGQNIRVAVAEVAPQPVPVAEPVAAAPVAAPVETAQAVPAPSLPSPAADPIPVEVAAVAPVQTRAVETAPDVADMVDSLRAERVKPSGALPKVAELRRSAAKRFGKSNAVVQLGAYATQSGVRMGWSVLSKRHHGLAAYVPASARFAGPRGTVYRLSLRGFASDAEARQLCMSLKASGSSCFVRNAAGDAPVMFASR</sequence>
<keyword evidence="1" id="KW-0732">Signal</keyword>
<accession>A0ABQ5Z2B8</accession>
<dbReference type="EMBL" id="BSOO01000004">
    <property type="protein sequence ID" value="GLR46913.1"/>
    <property type="molecule type" value="Genomic_DNA"/>
</dbReference>
<name>A0ABQ5Z2B8_9SPHN</name>
<gene>
    <name evidence="3" type="ORF">GCM10007925_06240</name>
</gene>
<feature type="chain" id="PRO_5046181621" description="SPOR domain-containing protein" evidence="1">
    <location>
        <begin position="25"/>
        <end position="443"/>
    </location>
</feature>
<feature type="domain" description="SPOR" evidence="2">
    <location>
        <begin position="349"/>
        <end position="432"/>
    </location>
</feature>
<proteinExistence type="predicted"/>
<dbReference type="InterPro" id="IPR007730">
    <property type="entry name" value="SPOR-like_dom"/>
</dbReference>
<dbReference type="Pfam" id="PF05036">
    <property type="entry name" value="SPOR"/>
    <property type="match status" value="1"/>
</dbReference>
<keyword evidence="4" id="KW-1185">Reference proteome</keyword>